<gene>
    <name evidence="2" type="ORF">IW248_005858</name>
</gene>
<keyword evidence="3" id="KW-1185">Reference proteome</keyword>
<evidence type="ECO:0000256" key="1">
    <source>
        <dbReference type="SAM" id="MobiDB-lite"/>
    </source>
</evidence>
<proteinExistence type="predicted"/>
<evidence type="ECO:0000313" key="2">
    <source>
        <dbReference type="EMBL" id="MBG6069571.1"/>
    </source>
</evidence>
<organism evidence="2 3">
    <name type="scientific">Micromonospora ureilytica</name>
    <dbReference type="NCBI Taxonomy" id="709868"/>
    <lineage>
        <taxon>Bacteria</taxon>
        <taxon>Bacillati</taxon>
        <taxon>Actinomycetota</taxon>
        <taxon>Actinomycetes</taxon>
        <taxon>Micromonosporales</taxon>
        <taxon>Micromonosporaceae</taxon>
        <taxon>Micromonospora</taxon>
    </lineage>
</organism>
<feature type="region of interest" description="Disordered" evidence="1">
    <location>
        <begin position="87"/>
        <end position="117"/>
    </location>
</feature>
<dbReference type="Proteomes" id="UP000614915">
    <property type="component" value="Unassembled WGS sequence"/>
</dbReference>
<protein>
    <recommendedName>
        <fullName evidence="4">Flavin reductase</fullName>
    </recommendedName>
</protein>
<feature type="region of interest" description="Disordered" evidence="1">
    <location>
        <begin position="1"/>
        <end position="22"/>
    </location>
</feature>
<accession>A0ABS0JRD3</accession>
<evidence type="ECO:0008006" key="4">
    <source>
        <dbReference type="Google" id="ProtNLM"/>
    </source>
</evidence>
<sequence>MPDEPPDRKSKPRPEPRKPHTGDVLHLTRAASVQFLCPIFVRVIRVLDWPTYDGWLWIDGYELAGNGDAVARRSLFVMPAGLIWPDPPAPAAPSPSHPRAREARSGEGRMTRRPRPHQPMRPAWLCRNCAAPWPCAPAQLHLATEFYGHSIALAFYLAANMQDAVDDLYSLGVRPDPRALHARFLGWLSLTRRPRRVDLR</sequence>
<evidence type="ECO:0000313" key="3">
    <source>
        <dbReference type="Proteomes" id="UP000614915"/>
    </source>
</evidence>
<feature type="compositionally biased region" description="Basic and acidic residues" evidence="1">
    <location>
        <begin position="99"/>
        <end position="110"/>
    </location>
</feature>
<name>A0ABS0JRD3_9ACTN</name>
<reference evidence="2 3" key="1">
    <citation type="submission" date="2020-11" db="EMBL/GenBank/DDBJ databases">
        <title>Sequencing the genomes of 1000 actinobacteria strains.</title>
        <authorList>
            <person name="Klenk H.-P."/>
        </authorList>
    </citation>
    <scope>NUCLEOTIDE SEQUENCE [LARGE SCALE GENOMIC DNA]</scope>
    <source>
        <strain evidence="2 3">DSM 101692</strain>
    </source>
</reference>
<dbReference type="EMBL" id="JADOTX010000001">
    <property type="protein sequence ID" value="MBG6069571.1"/>
    <property type="molecule type" value="Genomic_DNA"/>
</dbReference>
<comment type="caution">
    <text evidence="2">The sequence shown here is derived from an EMBL/GenBank/DDBJ whole genome shotgun (WGS) entry which is preliminary data.</text>
</comment>
<feature type="compositionally biased region" description="Pro residues" evidence="1">
    <location>
        <begin position="87"/>
        <end position="96"/>
    </location>
</feature>